<feature type="domain" description="PAC" evidence="9">
    <location>
        <begin position="204"/>
        <end position="256"/>
    </location>
</feature>
<evidence type="ECO:0000259" key="8">
    <source>
        <dbReference type="PROSITE" id="PS50112"/>
    </source>
</evidence>
<dbReference type="Pfam" id="PF02518">
    <property type="entry name" value="HATPase_c"/>
    <property type="match status" value="1"/>
</dbReference>
<feature type="coiled-coil region" evidence="6">
    <location>
        <begin position="881"/>
        <end position="908"/>
    </location>
</feature>
<evidence type="ECO:0000259" key="7">
    <source>
        <dbReference type="PROSITE" id="PS50109"/>
    </source>
</evidence>
<evidence type="ECO:0000256" key="6">
    <source>
        <dbReference type="SAM" id="Coils"/>
    </source>
</evidence>
<keyword evidence="5" id="KW-0418">Kinase</keyword>
<dbReference type="InterPro" id="IPR003594">
    <property type="entry name" value="HATPase_dom"/>
</dbReference>
<dbReference type="EMBL" id="FNZH01000007">
    <property type="protein sequence ID" value="SEJ64489.1"/>
    <property type="molecule type" value="Genomic_DNA"/>
</dbReference>
<accession>A0A1H7AFX0</accession>
<dbReference type="InterPro" id="IPR000700">
    <property type="entry name" value="PAS-assoc_C"/>
</dbReference>
<protein>
    <recommendedName>
        <fullName evidence="2">histidine kinase</fullName>
        <ecNumber evidence="2">2.7.13.3</ecNumber>
    </recommendedName>
</protein>
<dbReference type="SUPFAM" id="SSF55874">
    <property type="entry name" value="ATPase domain of HSP90 chaperone/DNA topoisomerase II/histidine kinase"/>
    <property type="match status" value="1"/>
</dbReference>
<keyword evidence="6" id="KW-0175">Coiled coil</keyword>
<feature type="domain" description="PAC" evidence="9">
    <location>
        <begin position="1095"/>
        <end position="1147"/>
    </location>
</feature>
<dbReference type="InterPro" id="IPR000014">
    <property type="entry name" value="PAS"/>
</dbReference>
<dbReference type="InterPro" id="IPR013767">
    <property type="entry name" value="PAS_fold"/>
</dbReference>
<dbReference type="SMART" id="SM00086">
    <property type="entry name" value="PAC"/>
    <property type="match status" value="6"/>
</dbReference>
<proteinExistence type="predicted"/>
<evidence type="ECO:0000313" key="10">
    <source>
        <dbReference type="EMBL" id="SEJ64489.1"/>
    </source>
</evidence>
<feature type="domain" description="PAC" evidence="9">
    <location>
        <begin position="330"/>
        <end position="384"/>
    </location>
</feature>
<dbReference type="GO" id="GO:0006355">
    <property type="term" value="P:regulation of DNA-templated transcription"/>
    <property type="evidence" value="ECO:0007669"/>
    <property type="project" value="InterPro"/>
</dbReference>
<dbReference type="InterPro" id="IPR013656">
    <property type="entry name" value="PAS_4"/>
</dbReference>
<evidence type="ECO:0000256" key="3">
    <source>
        <dbReference type="ARBA" id="ARBA00022553"/>
    </source>
</evidence>
<feature type="domain" description="PAS" evidence="8">
    <location>
        <begin position="901"/>
        <end position="959"/>
    </location>
</feature>
<sequence length="1387" mass="158913">MDNVHDYSTLFYFNPLPNWVYDKETFEIVDVNQSAIDHYGYSRQEFLSMTIRDLRPAEELPKLHASHEGVDDKKNPIYFGTFTHRKKGGERIRVDVNGHPVIFKGRQCLMVTCQDVTEKEKQLLELTDSEQKLKTASSIAKLGYWRQEVGSSVLNWSDEVYRIWGRKKGLFEATFKNFFETIHPADRDLFLKEEAAVFAGKETLDVCHRILLPNGNVKWVHELGRLNRDERGNPLLFEGTVQDITKQKLEEQQLRLLESVVTHTSDSIMITEATSEDGSGARIVYVNDAFTKMTGYTFGEIVGKSPRILQGPKSDWEAIQRLNEAVKSREFCEITTINYKKNGEQFWVSISISPVLDETGRVSHWIALEKDVTAVMNEQLQRDLLAKISVAFHEGADLQSALIEVCRLIAIYGDFSFCEVWIPGLQKKSLRLAANFAHDAAGKTFYDQSGKVTKMDVDEGLPGKVWSENKSVIWEKVGQNECFVRRQAAWHSGLSVVLGIPLRHRDAKVGVLVVGACEQLGSMEQHQPVLSMLQSFIGSEINRKGLEEELLHLFEALPDIICLTDFQGNFLKMNRSGCELLGYQEMEIRGSSFAQFIHPEDAGNTAEAFQNLKSQGGIFKVENRFLTKSGRVVWLNWYGNPHLTEQVIYASAKNVTEEKKLQELIVDASQLAKIGGWELDLAKQEGSDTMYWSPMVKEILEVPEDYNPSLSGGFEFYSADSKAKIRAAVDKLIEQGVEFDEELLLLTSTGKEKWVRCIGRSERTNGRCTKIFGSFQDIDGMKKTELRISEILGSISDGFYAVDADWNFTFFNKEAENLLNRRKEELLGKNFWEEFSPAIGTQMERIYRDVAAQGKAVSFEYQYPGDGSWYEINTYPSGGGISSYFKNIDEKRRAAEELQKAYREKINIIESIGDAFFTVDKQWTITYWNKEAERLMGRSRSSMLGRNLWKQYADLVATDFYVQCGAAMESSQNAAFEVFYPTLNTWLEVAVYPSIDGLSVYFKDITRRKNTAMQIVRANERFEKVTQATTDAIWDWDIENDLIFRGMGFEKFFGRNVQRNFKSAEFQQDCYHPDDLLRIKESLKASLADPTREKWQMEYRITHSSGEERTVIDKGMIIRNESGKAIRMVGALTDISERKKHEREVQELNQLLKQHVQELEVTNEQLEQFAFIASHDLQEPLRMISSFLNQIERKYGDQLDAKAHQYIHFATDGAKRMKRIILDLLEYSRAGKFADTPEPVNIHVLIEEYKVLRRKLLRDKEAVLTAESLPTISCYKAPLVQTFHCLLDNAINYSREGVPPRIDIRVSEKETHWEFGIADNGIGIDSQFFDKIFIIFQRLHNKEQYKGTGIGLSIVKKHVEFWGGKIWLESSPGVGSTFYFTVNKEFG</sequence>
<name>A0A1H7AFX0_9BACT</name>
<dbReference type="CDD" id="cd00082">
    <property type="entry name" value="HisKA"/>
    <property type="match status" value="1"/>
</dbReference>
<dbReference type="Pfam" id="PF13426">
    <property type="entry name" value="PAS_9"/>
    <property type="match status" value="2"/>
</dbReference>
<evidence type="ECO:0000313" key="11">
    <source>
        <dbReference type="Proteomes" id="UP000199403"/>
    </source>
</evidence>
<dbReference type="Pfam" id="PF00989">
    <property type="entry name" value="PAS"/>
    <property type="match status" value="1"/>
</dbReference>
<dbReference type="Pfam" id="PF08447">
    <property type="entry name" value="PAS_3"/>
    <property type="match status" value="3"/>
</dbReference>
<dbReference type="PROSITE" id="PS50109">
    <property type="entry name" value="HIS_KIN"/>
    <property type="match status" value="1"/>
</dbReference>
<dbReference type="SUPFAM" id="SSF55781">
    <property type="entry name" value="GAF domain-like"/>
    <property type="match status" value="1"/>
</dbReference>
<feature type="domain" description="PAS" evidence="8">
    <location>
        <begin position="784"/>
        <end position="854"/>
    </location>
</feature>
<dbReference type="Gene3D" id="3.30.565.10">
    <property type="entry name" value="Histidine kinase-like ATPase, C-terminal domain"/>
    <property type="match status" value="1"/>
</dbReference>
<feature type="domain" description="Histidine kinase" evidence="7">
    <location>
        <begin position="1172"/>
        <end position="1386"/>
    </location>
</feature>
<dbReference type="SMART" id="SM00387">
    <property type="entry name" value="HATPase_c"/>
    <property type="match status" value="1"/>
</dbReference>
<keyword evidence="4" id="KW-0808">Transferase</keyword>
<dbReference type="Proteomes" id="UP000199403">
    <property type="component" value="Unassembled WGS sequence"/>
</dbReference>
<dbReference type="PANTHER" id="PTHR43304:SF1">
    <property type="entry name" value="PAC DOMAIN-CONTAINING PROTEIN"/>
    <property type="match status" value="1"/>
</dbReference>
<dbReference type="InterPro" id="IPR036097">
    <property type="entry name" value="HisK_dim/P_sf"/>
</dbReference>
<dbReference type="InterPro" id="IPR029016">
    <property type="entry name" value="GAF-like_dom_sf"/>
</dbReference>
<dbReference type="OrthoDB" id="9124519at2"/>
<dbReference type="InterPro" id="IPR004358">
    <property type="entry name" value="Sig_transdc_His_kin-like_C"/>
</dbReference>
<organism evidence="10 11">
    <name type="scientific">Cyclobacterium xiamenense</name>
    <dbReference type="NCBI Taxonomy" id="1297121"/>
    <lineage>
        <taxon>Bacteria</taxon>
        <taxon>Pseudomonadati</taxon>
        <taxon>Bacteroidota</taxon>
        <taxon>Cytophagia</taxon>
        <taxon>Cytophagales</taxon>
        <taxon>Cyclobacteriaceae</taxon>
        <taxon>Cyclobacterium</taxon>
    </lineage>
</organism>
<evidence type="ECO:0000256" key="5">
    <source>
        <dbReference type="ARBA" id="ARBA00022777"/>
    </source>
</evidence>
<dbReference type="NCBIfam" id="TIGR00229">
    <property type="entry name" value="sensory_box"/>
    <property type="match status" value="6"/>
</dbReference>
<dbReference type="InterPro" id="IPR003661">
    <property type="entry name" value="HisK_dim/P_dom"/>
</dbReference>
<dbReference type="InterPro" id="IPR035965">
    <property type="entry name" value="PAS-like_dom_sf"/>
</dbReference>
<dbReference type="GO" id="GO:0000155">
    <property type="term" value="F:phosphorelay sensor kinase activity"/>
    <property type="evidence" value="ECO:0007669"/>
    <property type="project" value="InterPro"/>
</dbReference>
<dbReference type="PANTHER" id="PTHR43304">
    <property type="entry name" value="PHYTOCHROME-LIKE PROTEIN CPH1"/>
    <property type="match status" value="1"/>
</dbReference>
<dbReference type="PRINTS" id="PR00344">
    <property type="entry name" value="BCTRLSENSOR"/>
</dbReference>
<dbReference type="Gene3D" id="3.30.450.40">
    <property type="match status" value="1"/>
</dbReference>
<evidence type="ECO:0000256" key="2">
    <source>
        <dbReference type="ARBA" id="ARBA00012438"/>
    </source>
</evidence>
<keyword evidence="11" id="KW-1185">Reference proteome</keyword>
<dbReference type="CDD" id="cd00130">
    <property type="entry name" value="PAS"/>
    <property type="match status" value="7"/>
</dbReference>
<dbReference type="SUPFAM" id="SSF47384">
    <property type="entry name" value="Homodimeric domain of signal transducing histidine kinase"/>
    <property type="match status" value="1"/>
</dbReference>
<dbReference type="Pfam" id="PF00512">
    <property type="entry name" value="HisKA"/>
    <property type="match status" value="1"/>
</dbReference>
<feature type="domain" description="PAS" evidence="8">
    <location>
        <begin position="253"/>
        <end position="329"/>
    </location>
</feature>
<dbReference type="EC" id="2.7.13.3" evidence="2"/>
<dbReference type="Gene3D" id="1.10.287.130">
    <property type="match status" value="1"/>
</dbReference>
<dbReference type="SMART" id="SM00091">
    <property type="entry name" value="PAS"/>
    <property type="match status" value="7"/>
</dbReference>
<reference evidence="11" key="1">
    <citation type="submission" date="2016-10" db="EMBL/GenBank/DDBJ databases">
        <authorList>
            <person name="Varghese N."/>
            <person name="Submissions S."/>
        </authorList>
    </citation>
    <scope>NUCLEOTIDE SEQUENCE [LARGE SCALE GENOMIC DNA]</scope>
    <source>
        <strain evidence="11">IBRC-M 10761</strain>
    </source>
</reference>
<evidence type="ECO:0000259" key="9">
    <source>
        <dbReference type="PROSITE" id="PS50113"/>
    </source>
</evidence>
<dbReference type="Gene3D" id="3.30.450.20">
    <property type="entry name" value="PAS domain"/>
    <property type="match status" value="8"/>
</dbReference>
<dbReference type="InterPro" id="IPR052162">
    <property type="entry name" value="Sensor_kinase/Photoreceptor"/>
</dbReference>
<feature type="domain" description="PAS" evidence="8">
    <location>
        <begin position="546"/>
        <end position="616"/>
    </location>
</feature>
<dbReference type="STRING" id="1416801.SAMN05192553_10717"/>
<dbReference type="InterPro" id="IPR001610">
    <property type="entry name" value="PAC"/>
</dbReference>
<dbReference type="SUPFAM" id="SSF55785">
    <property type="entry name" value="PYP-like sensor domain (PAS domain)"/>
    <property type="match status" value="8"/>
</dbReference>
<dbReference type="SMART" id="SM00388">
    <property type="entry name" value="HisKA"/>
    <property type="match status" value="1"/>
</dbReference>
<comment type="catalytic activity">
    <reaction evidence="1">
        <text>ATP + protein L-histidine = ADP + protein N-phospho-L-histidine.</text>
        <dbReference type="EC" id="2.7.13.3"/>
    </reaction>
</comment>
<dbReference type="Gene3D" id="2.10.70.100">
    <property type="match status" value="1"/>
</dbReference>
<evidence type="ECO:0000256" key="4">
    <source>
        <dbReference type="ARBA" id="ARBA00022679"/>
    </source>
</evidence>
<evidence type="ECO:0000256" key="1">
    <source>
        <dbReference type="ARBA" id="ARBA00000085"/>
    </source>
</evidence>
<gene>
    <name evidence="10" type="ORF">SAMN05192553_10717</name>
</gene>
<dbReference type="RefSeq" id="WP_092177385.1">
    <property type="nucleotide sequence ID" value="NZ_FNZH01000007.1"/>
</dbReference>
<keyword evidence="3" id="KW-0597">Phosphoprotein</keyword>
<dbReference type="InterPro" id="IPR005467">
    <property type="entry name" value="His_kinase_dom"/>
</dbReference>
<dbReference type="InterPro" id="IPR036890">
    <property type="entry name" value="HATPase_C_sf"/>
</dbReference>
<dbReference type="PROSITE" id="PS50112">
    <property type="entry name" value="PAS"/>
    <property type="match status" value="4"/>
</dbReference>
<dbReference type="InterPro" id="IPR013655">
    <property type="entry name" value="PAS_fold_3"/>
</dbReference>
<feature type="coiled-coil region" evidence="6">
    <location>
        <begin position="1138"/>
        <end position="1169"/>
    </location>
</feature>
<dbReference type="Pfam" id="PF08448">
    <property type="entry name" value="PAS_4"/>
    <property type="match status" value="1"/>
</dbReference>
<dbReference type="PROSITE" id="PS50113">
    <property type="entry name" value="PAC"/>
    <property type="match status" value="3"/>
</dbReference>